<feature type="region of interest" description="Disordered" evidence="1">
    <location>
        <begin position="279"/>
        <end position="311"/>
    </location>
</feature>
<feature type="region of interest" description="Disordered" evidence="1">
    <location>
        <begin position="238"/>
        <end position="257"/>
    </location>
</feature>
<keyword evidence="2" id="KW-0812">Transmembrane</keyword>
<dbReference type="Proteomes" id="UP000756346">
    <property type="component" value="Unassembled WGS sequence"/>
</dbReference>
<dbReference type="EMBL" id="JAGTJQ010000003">
    <property type="protein sequence ID" value="KAH7035203.1"/>
    <property type="molecule type" value="Genomic_DNA"/>
</dbReference>
<evidence type="ECO:0000256" key="1">
    <source>
        <dbReference type="SAM" id="MobiDB-lite"/>
    </source>
</evidence>
<feature type="region of interest" description="Disordered" evidence="1">
    <location>
        <begin position="1"/>
        <end position="101"/>
    </location>
</feature>
<evidence type="ECO:0000313" key="4">
    <source>
        <dbReference type="Proteomes" id="UP000756346"/>
    </source>
</evidence>
<keyword evidence="2" id="KW-0472">Membrane</keyword>
<evidence type="ECO:0008006" key="5">
    <source>
        <dbReference type="Google" id="ProtNLM"/>
    </source>
</evidence>
<reference evidence="3" key="1">
    <citation type="journal article" date="2021" name="Nat. Commun.">
        <title>Genetic determinants of endophytism in the Arabidopsis root mycobiome.</title>
        <authorList>
            <person name="Mesny F."/>
            <person name="Miyauchi S."/>
            <person name="Thiergart T."/>
            <person name="Pickel B."/>
            <person name="Atanasova L."/>
            <person name="Karlsson M."/>
            <person name="Huettel B."/>
            <person name="Barry K.W."/>
            <person name="Haridas S."/>
            <person name="Chen C."/>
            <person name="Bauer D."/>
            <person name="Andreopoulos W."/>
            <person name="Pangilinan J."/>
            <person name="LaButti K."/>
            <person name="Riley R."/>
            <person name="Lipzen A."/>
            <person name="Clum A."/>
            <person name="Drula E."/>
            <person name="Henrissat B."/>
            <person name="Kohler A."/>
            <person name="Grigoriev I.V."/>
            <person name="Martin F.M."/>
            <person name="Hacquard S."/>
        </authorList>
    </citation>
    <scope>NUCLEOTIDE SEQUENCE</scope>
    <source>
        <strain evidence="3">MPI-CAGE-CH-0230</strain>
    </source>
</reference>
<sequence length="936" mass="100925">MATIANSHQKDEWEDWEDEDDCKVTTSTSPDAHHSTITPIPNSEDTTTLRGPQSRYSVQRPSRIKSKGRQKAQNAKAGIKLVTDMSKFRRPAASGPKSALASAREDKRGKFVDTAALLALEGEPTSASIGSFSWLKKKQGYSRFNKSVKKHGRGPSADLSPAERPIVIGIAVPENNAASHQVSPWTAVLETPANMFGASHIPGQQSQAHSNSSPQQLRSVWSPDTEASISPQQGLQTFPPIAAAQGPGTAPPLPATSRLKQTGDAAVTEDDDLDTPCTLFEEDGSPLATRKSLRPPVTAMTPDSAASRSHGWWDHVTTPFSAKTPHDLTSTTSPSTEQWWKHSNEKNAETSGSSAIPARIVEVQQSEKIAPISTSHLTQRNAESTAEKAPTSSASNTAAFAPELPPPYSPPKEQVKYGVVLPPAQLFPQQARVASPRPSTPGLPGTMTSQGSVGLSDVPLTPAALGHTALPDRAPGSLPGDHFLEARGRANKTERQRRRHEKEDVVARKVGGFWRGRGCMPENGCMGRTGREGRQRRRICLGVIGGLLALVILAIVLAVVLTRKAIVTHTEEPVSVFLNLTNFPPMPTGVLTMSGPDNTVAFSDCMHQGTPKTSWSCSLPKEEHASVAPFAANQPEFIFQVQFDNHTQASWSVPDGADPVTMGFSPSPAPPKFKDMDFLGNTTDRIVSEKKAGEATPFYISLLHSVNETVGPNVLARRQGFNNQIGSGGDNGTADFDIADQLPRPGLKADGTIAPAHLFPRPVQQPIRLFDRGLPTEHYGFYTYFNKTIFMNDKVRASPLDRDGGAPREDANYLVVFGQARFLVQIWTRKENTTQLLGNGTTPGTEGASIFSKPGTMPYPVTVTEDMHGGDPTQKIDYYWGLTEDKHVNTTDAKLIIADRGFGGGLVNPMAQRDPSIGGIDGGTGGCRCEWVNFKK</sequence>
<proteinExistence type="predicted"/>
<evidence type="ECO:0000313" key="3">
    <source>
        <dbReference type="EMBL" id="KAH7035203.1"/>
    </source>
</evidence>
<keyword evidence="4" id="KW-1185">Reference proteome</keyword>
<feature type="compositionally biased region" description="Polar residues" evidence="1">
    <location>
        <begin position="371"/>
        <end position="398"/>
    </location>
</feature>
<feature type="region of interest" description="Disordered" evidence="1">
    <location>
        <begin position="371"/>
        <end position="405"/>
    </location>
</feature>
<name>A0A9P9BQS8_9PEZI</name>
<evidence type="ECO:0000256" key="2">
    <source>
        <dbReference type="SAM" id="Phobius"/>
    </source>
</evidence>
<gene>
    <name evidence="3" type="ORF">B0I36DRAFT_317849</name>
</gene>
<feature type="compositionally biased region" description="Polar residues" evidence="1">
    <location>
        <begin position="327"/>
        <end position="338"/>
    </location>
</feature>
<dbReference type="GeneID" id="70182751"/>
<feature type="transmembrane region" description="Helical" evidence="2">
    <location>
        <begin position="539"/>
        <end position="561"/>
    </location>
</feature>
<feature type="compositionally biased region" description="Acidic residues" evidence="1">
    <location>
        <begin position="12"/>
        <end position="21"/>
    </location>
</feature>
<feature type="region of interest" description="Disordered" evidence="1">
    <location>
        <begin position="324"/>
        <end position="353"/>
    </location>
</feature>
<dbReference type="RefSeq" id="XP_046015296.1">
    <property type="nucleotide sequence ID" value="XM_046153205.1"/>
</dbReference>
<comment type="caution">
    <text evidence="3">The sequence shown here is derived from an EMBL/GenBank/DDBJ whole genome shotgun (WGS) entry which is preliminary data.</text>
</comment>
<feature type="compositionally biased region" description="Polar residues" evidence="1">
    <location>
        <begin position="24"/>
        <end position="60"/>
    </location>
</feature>
<feature type="region of interest" description="Disordered" evidence="1">
    <location>
        <begin position="198"/>
        <end position="232"/>
    </location>
</feature>
<accession>A0A9P9BQS8</accession>
<keyword evidence="2" id="KW-1133">Transmembrane helix</keyword>
<feature type="compositionally biased region" description="Basic and acidic residues" evidence="1">
    <location>
        <begin position="339"/>
        <end position="348"/>
    </location>
</feature>
<organism evidence="3 4">
    <name type="scientific">Microdochium trichocladiopsis</name>
    <dbReference type="NCBI Taxonomy" id="1682393"/>
    <lineage>
        <taxon>Eukaryota</taxon>
        <taxon>Fungi</taxon>
        <taxon>Dikarya</taxon>
        <taxon>Ascomycota</taxon>
        <taxon>Pezizomycotina</taxon>
        <taxon>Sordariomycetes</taxon>
        <taxon>Xylariomycetidae</taxon>
        <taxon>Xylariales</taxon>
        <taxon>Microdochiaceae</taxon>
        <taxon>Microdochium</taxon>
    </lineage>
</organism>
<dbReference type="AlphaFoldDB" id="A0A9P9BQS8"/>
<feature type="compositionally biased region" description="Polar residues" evidence="1">
    <location>
        <begin position="202"/>
        <end position="219"/>
    </location>
</feature>
<protein>
    <recommendedName>
        <fullName evidence="5">Glycoprotease family protein</fullName>
    </recommendedName>
</protein>
<dbReference type="OrthoDB" id="10259622at2759"/>